<dbReference type="Gene3D" id="1.10.1280.10">
    <property type="entry name" value="Di-copper center containing domain from catechol oxidase"/>
    <property type="match status" value="1"/>
</dbReference>
<feature type="signal peptide" evidence="3">
    <location>
        <begin position="1"/>
        <end position="19"/>
    </location>
</feature>
<dbReference type="EMBL" id="JAPCWZ010000002">
    <property type="protein sequence ID" value="KAK8877495.1"/>
    <property type="molecule type" value="Genomic_DNA"/>
</dbReference>
<dbReference type="Proteomes" id="UP001390339">
    <property type="component" value="Unassembled WGS sequence"/>
</dbReference>
<keyword evidence="1" id="KW-0479">Metal-binding</keyword>
<sequence>MQLLRLALSAASLLVVADGKKCFVPEPTDGTDMLAEQSFSNLRDAVADGSLQRKLAERGVAQTCSLENAVIRREYSTLTSMEKLAYTSAVKCLMTKPALTPLEAAPGVRSRYDDFVATHANSTNTIHFTGNFLSWHRYYIWTFETALRDECGYQGYLPYWNWGKSAQNPEQSPYLDGSATSQGGNGAYAPHNCTPALISGKGCIPRGRGGGCMETGPYAGMVANLSATGPTFPGVIAGLPHLSYQPRCVKRDISSWVSRQWSTDAQSVDLLTNPAYQTDIRAFQDRLQGGNMSDIFTSSFFGVHTAGHFTWGGDPGGDVANSPNDAMFWLHHSQIDRTWWIWQNQKPVKRVFQIAGTRTLLNYPASPDASIEDSLNLYYTAPATAVKNHLSSVGGPYCYIYS</sequence>
<protein>
    <submittedName>
        <fullName evidence="5">Tyrosinase</fullName>
    </submittedName>
</protein>
<keyword evidence="2" id="KW-0560">Oxidoreductase</keyword>
<dbReference type="InterPro" id="IPR050316">
    <property type="entry name" value="Tyrosinase/Hemocyanin"/>
</dbReference>
<name>A0ABR2JJU8_9PEZI</name>
<dbReference type="InterPro" id="IPR002227">
    <property type="entry name" value="Tyrosinase_Cu-bd"/>
</dbReference>
<reference evidence="5 6" key="1">
    <citation type="journal article" date="2024" name="IMA Fungus">
        <title>Apiospora arundinis, a panoply of carbohydrate-active enzymes and secondary metabolites.</title>
        <authorList>
            <person name="Sorensen T."/>
            <person name="Petersen C."/>
            <person name="Muurmann A.T."/>
            <person name="Christiansen J.V."/>
            <person name="Brundto M.L."/>
            <person name="Overgaard C.K."/>
            <person name="Boysen A.T."/>
            <person name="Wollenberg R.D."/>
            <person name="Larsen T.O."/>
            <person name="Sorensen J.L."/>
            <person name="Nielsen K.L."/>
            <person name="Sondergaard T.E."/>
        </authorList>
    </citation>
    <scope>NUCLEOTIDE SEQUENCE [LARGE SCALE GENOMIC DNA]</scope>
    <source>
        <strain evidence="5 6">AAU 773</strain>
    </source>
</reference>
<evidence type="ECO:0000313" key="6">
    <source>
        <dbReference type="Proteomes" id="UP001390339"/>
    </source>
</evidence>
<keyword evidence="6" id="KW-1185">Reference proteome</keyword>
<feature type="chain" id="PRO_5045477044" evidence="3">
    <location>
        <begin position="20"/>
        <end position="402"/>
    </location>
</feature>
<evidence type="ECO:0000256" key="3">
    <source>
        <dbReference type="SAM" id="SignalP"/>
    </source>
</evidence>
<feature type="domain" description="Tyrosinase copper-binding" evidence="4">
    <location>
        <begin position="109"/>
        <end position="345"/>
    </location>
</feature>
<evidence type="ECO:0000256" key="1">
    <source>
        <dbReference type="ARBA" id="ARBA00022723"/>
    </source>
</evidence>
<dbReference type="PRINTS" id="PR00092">
    <property type="entry name" value="TYROSINASE"/>
</dbReference>
<dbReference type="SUPFAM" id="SSF48056">
    <property type="entry name" value="Di-copper centre-containing domain"/>
    <property type="match status" value="1"/>
</dbReference>
<dbReference type="PANTHER" id="PTHR11474:SF125">
    <property type="entry name" value="N-ACETYL-6-HYDROXYTRYPTOPHAN OXIDASE IVOB-RELATED"/>
    <property type="match status" value="1"/>
</dbReference>
<gene>
    <name evidence="5" type="ORF">PGQ11_002441</name>
</gene>
<organism evidence="5 6">
    <name type="scientific">Apiospora arundinis</name>
    <dbReference type="NCBI Taxonomy" id="335852"/>
    <lineage>
        <taxon>Eukaryota</taxon>
        <taxon>Fungi</taxon>
        <taxon>Dikarya</taxon>
        <taxon>Ascomycota</taxon>
        <taxon>Pezizomycotina</taxon>
        <taxon>Sordariomycetes</taxon>
        <taxon>Xylariomycetidae</taxon>
        <taxon>Amphisphaeriales</taxon>
        <taxon>Apiosporaceae</taxon>
        <taxon>Apiospora</taxon>
    </lineage>
</organism>
<evidence type="ECO:0000256" key="2">
    <source>
        <dbReference type="ARBA" id="ARBA00023002"/>
    </source>
</evidence>
<evidence type="ECO:0000313" key="5">
    <source>
        <dbReference type="EMBL" id="KAK8877495.1"/>
    </source>
</evidence>
<keyword evidence="3" id="KW-0732">Signal</keyword>
<dbReference type="Pfam" id="PF00264">
    <property type="entry name" value="Tyrosinase"/>
    <property type="match status" value="1"/>
</dbReference>
<accession>A0ABR2JJU8</accession>
<evidence type="ECO:0000259" key="4">
    <source>
        <dbReference type="Pfam" id="PF00264"/>
    </source>
</evidence>
<proteinExistence type="predicted"/>
<comment type="caution">
    <text evidence="5">The sequence shown here is derived from an EMBL/GenBank/DDBJ whole genome shotgun (WGS) entry which is preliminary data.</text>
</comment>
<dbReference type="InterPro" id="IPR008922">
    <property type="entry name" value="Di-copper_centre_dom_sf"/>
</dbReference>
<dbReference type="PANTHER" id="PTHR11474">
    <property type="entry name" value="TYROSINASE FAMILY MEMBER"/>
    <property type="match status" value="1"/>
</dbReference>